<protein>
    <submittedName>
        <fullName evidence="1">Uncharacterized protein</fullName>
    </submittedName>
</protein>
<dbReference type="Pfam" id="PF19636">
    <property type="entry name" value="DUF6139"/>
    <property type="match status" value="1"/>
</dbReference>
<dbReference type="RefSeq" id="WP_091566580.1">
    <property type="nucleotide sequence ID" value="NZ_FNHP01000002.1"/>
</dbReference>
<reference evidence="2" key="1">
    <citation type="submission" date="2016-10" db="EMBL/GenBank/DDBJ databases">
        <authorList>
            <person name="Varghese N."/>
            <person name="Submissions S."/>
        </authorList>
    </citation>
    <scope>NUCLEOTIDE SEQUENCE [LARGE SCALE GENOMIC DNA]</scope>
    <source>
        <strain evidence="2">EPL6</strain>
    </source>
</reference>
<dbReference type="AlphaFoldDB" id="A0A1G9Q373"/>
<name>A0A1G9Q373_9BURK</name>
<dbReference type="STRING" id="1527607.SAMN05428957_10237"/>
<keyword evidence="2" id="KW-1185">Reference proteome</keyword>
<organism evidence="1 2">
    <name type="scientific">Oryzisolibacter propanilivorax</name>
    <dbReference type="NCBI Taxonomy" id="1527607"/>
    <lineage>
        <taxon>Bacteria</taxon>
        <taxon>Pseudomonadati</taxon>
        <taxon>Pseudomonadota</taxon>
        <taxon>Betaproteobacteria</taxon>
        <taxon>Burkholderiales</taxon>
        <taxon>Comamonadaceae</taxon>
        <taxon>Oryzisolibacter</taxon>
    </lineage>
</organism>
<dbReference type="Proteomes" id="UP000198552">
    <property type="component" value="Unassembled WGS sequence"/>
</dbReference>
<gene>
    <name evidence="1" type="ORF">SAMN05428957_10237</name>
</gene>
<dbReference type="EMBL" id="FNHP01000002">
    <property type="protein sequence ID" value="SDM05488.1"/>
    <property type="molecule type" value="Genomic_DNA"/>
</dbReference>
<sequence length="79" mass="9142">MRVDIYRRPEAQGRFSHLVVPEGKPIPQEAINTDWTSEKRGVEMDETQGHWDELGIPEPGRQLRDKGYAITSVKEQPRQ</sequence>
<proteinExistence type="predicted"/>
<evidence type="ECO:0000313" key="1">
    <source>
        <dbReference type="EMBL" id="SDM05488.1"/>
    </source>
</evidence>
<evidence type="ECO:0000313" key="2">
    <source>
        <dbReference type="Proteomes" id="UP000198552"/>
    </source>
</evidence>
<dbReference type="InterPro" id="IPR046137">
    <property type="entry name" value="DUF6139"/>
</dbReference>
<dbReference type="OrthoDB" id="8812178at2"/>
<accession>A0A1G9Q373</accession>